<comment type="cofactor">
    <cofactor evidence="1">
        <name>FMN</name>
        <dbReference type="ChEBI" id="CHEBI:58210"/>
    </cofactor>
</comment>
<feature type="binding site" evidence="5">
    <location>
        <position position="288"/>
    </location>
    <ligand>
        <name>FMN</name>
        <dbReference type="ChEBI" id="CHEBI:58210"/>
    </ligand>
</feature>
<evidence type="ECO:0000256" key="4">
    <source>
        <dbReference type="PIRSR" id="PIRSR000138-1"/>
    </source>
</evidence>
<dbReference type="Pfam" id="PF01070">
    <property type="entry name" value="FMN_dh"/>
    <property type="match status" value="1"/>
</dbReference>
<gene>
    <name evidence="7" type="ORF">PV09_07742</name>
</gene>
<name>A0A0D1XEX5_9PEZI</name>
<dbReference type="InterPro" id="IPR000262">
    <property type="entry name" value="FMN-dep_DH"/>
</dbReference>
<feature type="domain" description="FMN hydroxy acid dehydrogenase" evidence="6">
    <location>
        <begin position="20"/>
        <end position="419"/>
    </location>
</feature>
<dbReference type="SUPFAM" id="SSF51395">
    <property type="entry name" value="FMN-linked oxidoreductases"/>
    <property type="match status" value="1"/>
</dbReference>
<dbReference type="RefSeq" id="XP_016210630.1">
    <property type="nucleotide sequence ID" value="XM_016361551.1"/>
</dbReference>
<keyword evidence="8" id="KW-1185">Reference proteome</keyword>
<feature type="binding site" evidence="5">
    <location>
        <position position="152"/>
    </location>
    <ligand>
        <name>glyoxylate</name>
        <dbReference type="ChEBI" id="CHEBI:36655"/>
    </ligand>
</feature>
<feature type="binding site" evidence="5">
    <location>
        <position position="187"/>
    </location>
    <ligand>
        <name>glyoxylate</name>
        <dbReference type="ChEBI" id="CHEBI:36655"/>
    </ligand>
</feature>
<dbReference type="Proteomes" id="UP000053259">
    <property type="component" value="Unassembled WGS sequence"/>
</dbReference>
<dbReference type="STRING" id="253628.A0A0D1XEX5"/>
<evidence type="ECO:0000259" key="6">
    <source>
        <dbReference type="PROSITE" id="PS51349"/>
    </source>
</evidence>
<dbReference type="PIRSF" id="PIRSF000138">
    <property type="entry name" value="Al-hdrx_acd_dh"/>
    <property type="match status" value="1"/>
</dbReference>
<feature type="binding site" evidence="5">
    <location>
        <begin position="368"/>
        <end position="369"/>
    </location>
    <ligand>
        <name>FMN</name>
        <dbReference type="ChEBI" id="CHEBI:58210"/>
    </ligand>
</feature>
<dbReference type="InterPro" id="IPR012133">
    <property type="entry name" value="Alpha-hydoxy_acid_DH_FMN"/>
</dbReference>
<evidence type="ECO:0000256" key="2">
    <source>
        <dbReference type="ARBA" id="ARBA00023002"/>
    </source>
</evidence>
<proteinExistence type="inferred from homology"/>
<reference evidence="7 8" key="1">
    <citation type="submission" date="2015-01" db="EMBL/GenBank/DDBJ databases">
        <title>The Genome Sequence of Ochroconis gallopava CBS43764.</title>
        <authorList>
            <consortium name="The Broad Institute Genomics Platform"/>
            <person name="Cuomo C."/>
            <person name="de Hoog S."/>
            <person name="Gorbushina A."/>
            <person name="Stielow B."/>
            <person name="Teixiera M."/>
            <person name="Abouelleil A."/>
            <person name="Chapman S.B."/>
            <person name="Priest M."/>
            <person name="Young S.K."/>
            <person name="Wortman J."/>
            <person name="Nusbaum C."/>
            <person name="Birren B."/>
        </authorList>
    </citation>
    <scope>NUCLEOTIDE SEQUENCE [LARGE SCALE GENOMIC DNA]</scope>
    <source>
        <strain evidence="7 8">CBS 43764</strain>
    </source>
</reference>
<feature type="binding site" evidence="5">
    <location>
        <begin position="345"/>
        <end position="349"/>
    </location>
    <ligand>
        <name>FMN</name>
        <dbReference type="ChEBI" id="CHEBI:58210"/>
    </ligand>
</feature>
<feature type="binding site" evidence="5">
    <location>
        <position position="178"/>
    </location>
    <ligand>
        <name>FMN</name>
        <dbReference type="ChEBI" id="CHEBI:58210"/>
    </ligand>
</feature>
<feature type="binding site" evidence="5">
    <location>
        <position position="312"/>
    </location>
    <ligand>
        <name>glyoxylate</name>
        <dbReference type="ChEBI" id="CHEBI:36655"/>
    </ligand>
</feature>
<dbReference type="AlphaFoldDB" id="A0A0D1XEX5"/>
<dbReference type="PROSITE" id="PS51349">
    <property type="entry name" value="FMN_HYDROXY_ACID_DH_2"/>
    <property type="match status" value="1"/>
</dbReference>
<feature type="binding site" evidence="5">
    <location>
        <begin position="99"/>
        <end position="101"/>
    </location>
    <ligand>
        <name>FMN</name>
        <dbReference type="ChEBI" id="CHEBI:58210"/>
    </ligand>
</feature>
<feature type="binding site" evidence="5">
    <location>
        <position position="150"/>
    </location>
    <ligand>
        <name>FMN</name>
        <dbReference type="ChEBI" id="CHEBI:58210"/>
    </ligand>
</feature>
<dbReference type="GO" id="GO:0016491">
    <property type="term" value="F:oxidoreductase activity"/>
    <property type="evidence" value="ECO:0007669"/>
    <property type="project" value="UniProtKB-KW"/>
</dbReference>
<dbReference type="PANTHER" id="PTHR10578:SF86">
    <property type="entry name" value="DEPENDENT DEHYDROGENASE, PUTATIVE (AFU_ORTHOLOGUE AFUA_6G02720)-RELATED"/>
    <property type="match status" value="1"/>
</dbReference>
<evidence type="ECO:0000313" key="7">
    <source>
        <dbReference type="EMBL" id="KIW00761.1"/>
    </source>
</evidence>
<comment type="similarity">
    <text evidence="3">Belongs to the FMN-dependent alpha-hydroxy acid dehydrogenase family.</text>
</comment>
<dbReference type="GO" id="GO:0010181">
    <property type="term" value="F:FMN binding"/>
    <property type="evidence" value="ECO:0007669"/>
    <property type="project" value="InterPro"/>
</dbReference>
<sequence>MPLKPTNHSEYQRDIYGAFAPPIQSTCPEKLQEQAKKVLTPEAWDYIDGSAALGVTQKANREAFDKYPLIPRMLRDVTQRSTRVTLFGKEYDSPILAAPIGVQEIAHRDAEIATAKACEAQNVPMILSSAATRTIEQIGKANGNGERWYQLYWPKSDHITISLLNRAKAAGFTTLVVTLDTFVLGWRPRDLDRSYLPFLYQGQGIQIGLSDPAFNKDFEALPPPSAKDLKDLLSRAGKSPLLMAKLIAKSKSLRKSRAWLAEMNSGTFKSWDQLSLLRKHWDGPIVLKGIQSIHDARLAIEHGMDGIIVSNHGGRQLSGAISSLDCLANICSDPSITSKLTILFDSGIRTASDIVKAMALGANAVLLGRPYVYGLAVNGQNGVEEVFKCLKAELEITMGQLGISELSREQLNGVLASTDRYLGVEKSKL</sequence>
<dbReference type="InParanoid" id="A0A0D1XEX5"/>
<protein>
    <recommendedName>
        <fullName evidence="6">FMN hydroxy acid dehydrogenase domain-containing protein</fullName>
    </recommendedName>
</protein>
<feature type="binding site" evidence="5">
    <location>
        <position position="310"/>
    </location>
    <ligand>
        <name>FMN</name>
        <dbReference type="ChEBI" id="CHEBI:58210"/>
    </ligand>
</feature>
<evidence type="ECO:0000313" key="8">
    <source>
        <dbReference type="Proteomes" id="UP000053259"/>
    </source>
</evidence>
<keyword evidence="5" id="KW-0285">Flavoprotein</keyword>
<keyword evidence="5" id="KW-0288">FMN</keyword>
<feature type="binding site" evidence="5">
    <location>
        <position position="128"/>
    </location>
    <ligand>
        <name>FMN</name>
        <dbReference type="ChEBI" id="CHEBI:58210"/>
    </ligand>
</feature>
<dbReference type="InterPro" id="IPR013785">
    <property type="entry name" value="Aldolase_TIM"/>
</dbReference>
<dbReference type="InterPro" id="IPR037396">
    <property type="entry name" value="FMN_HAD"/>
</dbReference>
<evidence type="ECO:0000256" key="1">
    <source>
        <dbReference type="ARBA" id="ARBA00001917"/>
    </source>
</evidence>
<dbReference type="InterPro" id="IPR008259">
    <property type="entry name" value="FMN_hydac_DH_AS"/>
</dbReference>
<dbReference type="PANTHER" id="PTHR10578">
    <property type="entry name" value="S -2-HYDROXY-ACID OXIDASE-RELATED"/>
    <property type="match status" value="1"/>
</dbReference>
<dbReference type="GeneID" id="27315715"/>
<dbReference type="OrthoDB" id="25826at2759"/>
<dbReference type="HOGENOM" id="CLU_020639_0_1_1"/>
<organism evidence="7 8">
    <name type="scientific">Verruconis gallopava</name>
    <dbReference type="NCBI Taxonomy" id="253628"/>
    <lineage>
        <taxon>Eukaryota</taxon>
        <taxon>Fungi</taxon>
        <taxon>Dikarya</taxon>
        <taxon>Ascomycota</taxon>
        <taxon>Pezizomycotina</taxon>
        <taxon>Dothideomycetes</taxon>
        <taxon>Pleosporomycetidae</taxon>
        <taxon>Venturiales</taxon>
        <taxon>Sympoventuriaceae</taxon>
        <taxon>Verruconis</taxon>
    </lineage>
</organism>
<evidence type="ECO:0000256" key="3">
    <source>
        <dbReference type="ARBA" id="ARBA00024042"/>
    </source>
</evidence>
<dbReference type="Gene3D" id="3.20.20.70">
    <property type="entry name" value="Aldolase class I"/>
    <property type="match status" value="1"/>
</dbReference>
<accession>A0A0D1XEX5</accession>
<keyword evidence="2" id="KW-0560">Oxidoreductase</keyword>
<dbReference type="PROSITE" id="PS00557">
    <property type="entry name" value="FMN_HYDROXY_ACID_DH_1"/>
    <property type="match status" value="1"/>
</dbReference>
<feature type="binding site" evidence="5">
    <location>
        <position position="315"/>
    </location>
    <ligand>
        <name>glyoxylate</name>
        <dbReference type="ChEBI" id="CHEBI:36655"/>
    </ligand>
</feature>
<dbReference type="VEuPathDB" id="FungiDB:PV09_07742"/>
<dbReference type="EMBL" id="KN847560">
    <property type="protein sequence ID" value="KIW00761.1"/>
    <property type="molecule type" value="Genomic_DNA"/>
</dbReference>
<feature type="active site" description="Proton acceptor" evidence="4">
    <location>
        <position position="312"/>
    </location>
</feature>
<evidence type="ECO:0000256" key="5">
    <source>
        <dbReference type="PIRSR" id="PIRSR000138-2"/>
    </source>
</evidence>
<feature type="binding site" evidence="5">
    <location>
        <position position="46"/>
    </location>
    <ligand>
        <name>glyoxylate</name>
        <dbReference type="ChEBI" id="CHEBI:36655"/>
    </ligand>
</feature>